<accession>A0A0J6TE09</accession>
<name>A0A0J6TE09_9HYPH</name>
<comment type="caution">
    <text evidence="1">The sequence shown here is derived from an EMBL/GenBank/DDBJ whole genome shotgun (WGS) entry which is preliminary data.</text>
</comment>
<organism evidence="1 2">
    <name type="scientific">Methylobacterium tarhaniae</name>
    <dbReference type="NCBI Taxonomy" id="1187852"/>
    <lineage>
        <taxon>Bacteria</taxon>
        <taxon>Pseudomonadati</taxon>
        <taxon>Pseudomonadota</taxon>
        <taxon>Alphaproteobacteria</taxon>
        <taxon>Hyphomicrobiales</taxon>
        <taxon>Methylobacteriaceae</taxon>
        <taxon>Methylobacterium</taxon>
    </lineage>
</organism>
<dbReference type="Proteomes" id="UP000036449">
    <property type="component" value="Unassembled WGS sequence"/>
</dbReference>
<gene>
    <name evidence="1" type="ORF">VQ03_05015</name>
</gene>
<dbReference type="EMBL" id="LABZ01000026">
    <property type="protein sequence ID" value="KMO44117.1"/>
    <property type="molecule type" value="Genomic_DNA"/>
</dbReference>
<sequence>MVQDGIPPQASHLQVDLEEVAPGEFIIAIVWREKKLGSLYLRGDRRYATAFLEAARQRIVLAIAGDGPADIDRQVQRELIDLSRTLQKPSG</sequence>
<dbReference type="AlphaFoldDB" id="A0A0J6TE09"/>
<evidence type="ECO:0000313" key="1">
    <source>
        <dbReference type="EMBL" id="KMO44117.1"/>
    </source>
</evidence>
<proteinExistence type="predicted"/>
<evidence type="ECO:0000313" key="2">
    <source>
        <dbReference type="Proteomes" id="UP000036449"/>
    </source>
</evidence>
<reference evidence="1 2" key="1">
    <citation type="submission" date="2015-03" db="EMBL/GenBank/DDBJ databases">
        <title>Genome sequencing of Methylobacterium tarhaniae DSM 25844.</title>
        <authorList>
            <person name="Chaudhry V."/>
            <person name="Patil P.B."/>
        </authorList>
    </citation>
    <scope>NUCLEOTIDE SEQUENCE [LARGE SCALE GENOMIC DNA]</scope>
    <source>
        <strain evidence="1 2">DSM 25844</strain>
    </source>
</reference>
<dbReference type="RefSeq" id="WP_048449763.1">
    <property type="nucleotide sequence ID" value="NZ_JBNNPJ010000116.1"/>
</dbReference>
<keyword evidence="2" id="KW-1185">Reference proteome</keyword>
<dbReference type="PATRIC" id="fig|1187852.3.peg.3816"/>
<protein>
    <submittedName>
        <fullName evidence="1">Uncharacterized protein</fullName>
    </submittedName>
</protein>
<dbReference type="OrthoDB" id="7997816at2"/>